<keyword evidence="2" id="KW-1185">Reference proteome</keyword>
<proteinExistence type="predicted"/>
<dbReference type="Proteomes" id="UP001597448">
    <property type="component" value="Unassembled WGS sequence"/>
</dbReference>
<evidence type="ECO:0000313" key="1">
    <source>
        <dbReference type="EMBL" id="MFD2409498.1"/>
    </source>
</evidence>
<accession>A0ABW5F357</accession>
<reference evidence="2" key="1">
    <citation type="journal article" date="2019" name="Int. J. Syst. Evol. Microbiol.">
        <title>The Global Catalogue of Microorganisms (GCM) 10K type strain sequencing project: providing services to taxonomists for standard genome sequencing and annotation.</title>
        <authorList>
            <consortium name="The Broad Institute Genomics Platform"/>
            <consortium name="The Broad Institute Genome Sequencing Center for Infectious Disease"/>
            <person name="Wu L."/>
            <person name="Ma J."/>
        </authorList>
    </citation>
    <scope>NUCLEOTIDE SEQUENCE [LARGE SCALE GENOMIC DNA]</scope>
    <source>
        <strain evidence="2">CCM 8725</strain>
    </source>
</reference>
<dbReference type="RefSeq" id="WP_209993824.1">
    <property type="nucleotide sequence ID" value="NZ_JBHSVQ010000001.1"/>
</dbReference>
<protein>
    <submittedName>
        <fullName evidence="1">Uncharacterized protein</fullName>
    </submittedName>
</protein>
<organism evidence="1 2">
    <name type="scientific">Paenibacillus rhizoplanae</name>
    <dbReference type="NCBI Taxonomy" id="1917181"/>
    <lineage>
        <taxon>Bacteria</taxon>
        <taxon>Bacillati</taxon>
        <taxon>Bacillota</taxon>
        <taxon>Bacilli</taxon>
        <taxon>Bacillales</taxon>
        <taxon>Paenibacillaceae</taxon>
        <taxon>Paenibacillus</taxon>
    </lineage>
</organism>
<gene>
    <name evidence="1" type="ORF">ACFSX3_06440</name>
</gene>
<evidence type="ECO:0000313" key="2">
    <source>
        <dbReference type="Proteomes" id="UP001597448"/>
    </source>
</evidence>
<dbReference type="EMBL" id="JBHUKY010000016">
    <property type="protein sequence ID" value="MFD2409498.1"/>
    <property type="molecule type" value="Genomic_DNA"/>
</dbReference>
<sequence>MRGIKITAIEPALTREIIISSQVPEPMRAATTKTARTKSIRARTGTAAPAIIRVITTGIIHMIIITAATEAGTAEVTAAMEAAISEAVGILEAAIPAVAAAIDTIDTRAPRLL</sequence>
<comment type="caution">
    <text evidence="1">The sequence shown here is derived from an EMBL/GenBank/DDBJ whole genome shotgun (WGS) entry which is preliminary data.</text>
</comment>
<name>A0ABW5F357_9BACL</name>